<comment type="caution">
    <text evidence="2">The sequence shown here is derived from an EMBL/GenBank/DDBJ whole genome shotgun (WGS) entry which is preliminary data.</text>
</comment>
<dbReference type="EMBL" id="AMZH03030253">
    <property type="protein sequence ID" value="RRT32948.1"/>
    <property type="molecule type" value="Genomic_DNA"/>
</dbReference>
<feature type="region of interest" description="Disordered" evidence="1">
    <location>
        <begin position="44"/>
        <end position="66"/>
    </location>
</feature>
<reference evidence="2 3" key="1">
    <citation type="journal article" date="2014" name="Agronomy (Basel)">
        <title>A Draft Genome Sequence for Ensete ventricosum, the Drought-Tolerant Tree Against Hunger.</title>
        <authorList>
            <person name="Harrison J."/>
            <person name="Moore K.A."/>
            <person name="Paszkiewicz K."/>
            <person name="Jones T."/>
            <person name="Grant M."/>
            <person name="Ambacheew D."/>
            <person name="Muzemil S."/>
            <person name="Studholme D.J."/>
        </authorList>
    </citation>
    <scope>NUCLEOTIDE SEQUENCE [LARGE SCALE GENOMIC DNA]</scope>
</reference>
<name>A0A426X0F6_ENSVE</name>
<sequence length="66" mass="7358">MAARGQLLIAKAGYSVMFAWVASGASCRRQWVRQLGCLRGYRSRAAAPAHGQGQPSSVQWWQRRPQ</sequence>
<protein>
    <submittedName>
        <fullName evidence="2">Uncharacterized protein</fullName>
    </submittedName>
</protein>
<evidence type="ECO:0000313" key="2">
    <source>
        <dbReference type="EMBL" id="RRT32948.1"/>
    </source>
</evidence>
<dbReference type="PROSITE" id="PS51257">
    <property type="entry name" value="PROKAR_LIPOPROTEIN"/>
    <property type="match status" value="1"/>
</dbReference>
<organism evidence="2 3">
    <name type="scientific">Ensete ventricosum</name>
    <name type="common">Abyssinian banana</name>
    <name type="synonym">Musa ensete</name>
    <dbReference type="NCBI Taxonomy" id="4639"/>
    <lineage>
        <taxon>Eukaryota</taxon>
        <taxon>Viridiplantae</taxon>
        <taxon>Streptophyta</taxon>
        <taxon>Embryophyta</taxon>
        <taxon>Tracheophyta</taxon>
        <taxon>Spermatophyta</taxon>
        <taxon>Magnoliopsida</taxon>
        <taxon>Liliopsida</taxon>
        <taxon>Zingiberales</taxon>
        <taxon>Musaceae</taxon>
        <taxon>Ensete</taxon>
    </lineage>
</organism>
<feature type="non-terminal residue" evidence="2">
    <location>
        <position position="66"/>
    </location>
</feature>
<accession>A0A426X0F6</accession>
<evidence type="ECO:0000256" key="1">
    <source>
        <dbReference type="SAM" id="MobiDB-lite"/>
    </source>
</evidence>
<proteinExistence type="predicted"/>
<dbReference type="AlphaFoldDB" id="A0A426X0F6"/>
<evidence type="ECO:0000313" key="3">
    <source>
        <dbReference type="Proteomes" id="UP000287651"/>
    </source>
</evidence>
<gene>
    <name evidence="2" type="ORF">B296_00023126</name>
</gene>
<dbReference type="Proteomes" id="UP000287651">
    <property type="component" value="Unassembled WGS sequence"/>
</dbReference>